<reference evidence="1" key="2">
    <citation type="journal article" date="2015" name="Fish Shellfish Immunol.">
        <title>Early steps in the European eel (Anguilla anguilla)-Vibrio vulnificus interaction in the gills: Role of the RtxA13 toxin.</title>
        <authorList>
            <person name="Callol A."/>
            <person name="Pajuelo D."/>
            <person name="Ebbesson L."/>
            <person name="Teles M."/>
            <person name="MacKenzie S."/>
            <person name="Amaro C."/>
        </authorList>
    </citation>
    <scope>NUCLEOTIDE SEQUENCE</scope>
</reference>
<evidence type="ECO:0000313" key="1">
    <source>
        <dbReference type="EMBL" id="JAI04882.1"/>
    </source>
</evidence>
<protein>
    <submittedName>
        <fullName evidence="1">Uncharacterized protein</fullName>
    </submittedName>
</protein>
<accession>A0A0E9XR43</accession>
<organism evidence="1">
    <name type="scientific">Anguilla anguilla</name>
    <name type="common">European freshwater eel</name>
    <name type="synonym">Muraena anguilla</name>
    <dbReference type="NCBI Taxonomy" id="7936"/>
    <lineage>
        <taxon>Eukaryota</taxon>
        <taxon>Metazoa</taxon>
        <taxon>Chordata</taxon>
        <taxon>Craniata</taxon>
        <taxon>Vertebrata</taxon>
        <taxon>Euteleostomi</taxon>
        <taxon>Actinopterygii</taxon>
        <taxon>Neopterygii</taxon>
        <taxon>Teleostei</taxon>
        <taxon>Anguilliformes</taxon>
        <taxon>Anguillidae</taxon>
        <taxon>Anguilla</taxon>
    </lineage>
</organism>
<proteinExistence type="predicted"/>
<reference evidence="1" key="1">
    <citation type="submission" date="2014-11" db="EMBL/GenBank/DDBJ databases">
        <authorList>
            <person name="Amaro Gonzalez C."/>
        </authorList>
    </citation>
    <scope>NUCLEOTIDE SEQUENCE</scope>
</reference>
<name>A0A0E9XR43_ANGAN</name>
<dbReference type="EMBL" id="GBXM01003696">
    <property type="protein sequence ID" value="JAI04882.1"/>
    <property type="molecule type" value="Transcribed_RNA"/>
</dbReference>
<dbReference type="AlphaFoldDB" id="A0A0E9XR43"/>
<sequence>MYGSAVKNDASMLLTGQHCK</sequence>